<dbReference type="GO" id="GO:0015074">
    <property type="term" value="P:DNA integration"/>
    <property type="evidence" value="ECO:0007669"/>
    <property type="project" value="InterPro"/>
</dbReference>
<feature type="domain" description="Integrase catalytic" evidence="2">
    <location>
        <begin position="144"/>
        <end position="238"/>
    </location>
</feature>
<dbReference type="NCBIfam" id="NF033563">
    <property type="entry name" value="transpos_IS30"/>
    <property type="match status" value="1"/>
</dbReference>
<dbReference type="InterPro" id="IPR025246">
    <property type="entry name" value="IS30-like_HTH"/>
</dbReference>
<dbReference type="PROSITE" id="PS50994">
    <property type="entry name" value="INTEGRASE"/>
    <property type="match status" value="1"/>
</dbReference>
<dbReference type="InterPro" id="IPR053392">
    <property type="entry name" value="Transposase_IS30-like"/>
</dbReference>
<dbReference type="GO" id="GO:0005829">
    <property type="term" value="C:cytosol"/>
    <property type="evidence" value="ECO:0007669"/>
    <property type="project" value="TreeGrafter"/>
</dbReference>
<evidence type="ECO:0000256" key="1">
    <source>
        <dbReference type="ARBA" id="ARBA00023172"/>
    </source>
</evidence>
<keyword evidence="1" id="KW-0233">DNA recombination</keyword>
<accession>A0A7Z8YQZ4</accession>
<dbReference type="SUPFAM" id="SSF53098">
    <property type="entry name" value="Ribonuclease H-like"/>
    <property type="match status" value="1"/>
</dbReference>
<dbReference type="Gene3D" id="1.10.10.60">
    <property type="entry name" value="Homeodomain-like"/>
    <property type="match status" value="1"/>
</dbReference>
<dbReference type="AlphaFoldDB" id="A0A7Z8YQZ4"/>
<dbReference type="InterPro" id="IPR001584">
    <property type="entry name" value="Integrase_cat-core"/>
</dbReference>
<name>A0A7Z8YQZ4_9FLAO</name>
<dbReference type="PANTHER" id="PTHR10948">
    <property type="entry name" value="TRANSPOSASE"/>
    <property type="match status" value="1"/>
</dbReference>
<dbReference type="Proteomes" id="UP000270205">
    <property type="component" value="Unassembled WGS sequence"/>
</dbReference>
<dbReference type="GO" id="GO:0032196">
    <property type="term" value="P:transposition"/>
    <property type="evidence" value="ECO:0007669"/>
    <property type="project" value="TreeGrafter"/>
</dbReference>
<dbReference type="InterPro" id="IPR012337">
    <property type="entry name" value="RNaseH-like_sf"/>
</dbReference>
<gene>
    <name evidence="3" type="ORF">NCTC12929_01972</name>
</gene>
<organism evidence="3 4">
    <name type="scientific">Bergeyella zoohelcum</name>
    <dbReference type="NCBI Taxonomy" id="1015"/>
    <lineage>
        <taxon>Bacteria</taxon>
        <taxon>Pseudomonadati</taxon>
        <taxon>Bacteroidota</taxon>
        <taxon>Flavobacteriia</taxon>
        <taxon>Flavobacteriales</taxon>
        <taxon>Weeksellaceae</taxon>
        <taxon>Bergeyella</taxon>
    </lineage>
</organism>
<evidence type="ECO:0000313" key="3">
    <source>
        <dbReference type="EMBL" id="VDH05804.1"/>
    </source>
</evidence>
<comment type="caution">
    <text evidence="3">The sequence shown here is derived from an EMBL/GenBank/DDBJ whole genome shotgun (WGS) entry which is preliminary data.</text>
</comment>
<protein>
    <submittedName>
        <fullName evidence="3">Transposase and inactivated derivatives, IS30 family</fullName>
    </submittedName>
</protein>
<dbReference type="Gene3D" id="3.30.420.10">
    <property type="entry name" value="Ribonuclease H-like superfamily/Ribonuclease H"/>
    <property type="match status" value="1"/>
</dbReference>
<dbReference type="InterPro" id="IPR051917">
    <property type="entry name" value="Transposase-Integrase"/>
</dbReference>
<dbReference type="Pfam" id="PF13936">
    <property type="entry name" value="HTH_38"/>
    <property type="match status" value="1"/>
</dbReference>
<dbReference type="GO" id="GO:0004803">
    <property type="term" value="F:transposase activity"/>
    <property type="evidence" value="ECO:0007669"/>
    <property type="project" value="TreeGrafter"/>
</dbReference>
<evidence type="ECO:0000259" key="2">
    <source>
        <dbReference type="PROSITE" id="PS50994"/>
    </source>
</evidence>
<evidence type="ECO:0000313" key="4">
    <source>
        <dbReference type="Proteomes" id="UP000270205"/>
    </source>
</evidence>
<dbReference type="EMBL" id="UYIV01000001">
    <property type="protein sequence ID" value="VDH05804.1"/>
    <property type="molecule type" value="Genomic_DNA"/>
</dbReference>
<dbReference type="PANTHER" id="PTHR10948:SF23">
    <property type="entry name" value="TRANSPOSASE INSI FOR INSERTION SEQUENCE ELEMENT IS30A-RELATED"/>
    <property type="match status" value="1"/>
</dbReference>
<sequence length="238" mass="28083">MSHLTLEQRCEIQVYLQEKISRAEIARRLNRPKKTINEEIKRNSDGRNGVYKAVLAQRKYEQRKKEKPKKIRFTESIKKEVIRLLSKDYSPEQIVGTLKLEGKETVSHEWIYRFIWEDKRKGGKLYKHLQTKDKRGIIAERKSIEDRPEIVEKRCRIGNYEADWVLGKNHKKAILTMNDRATGYTFLELLEGKTSEEVRLKIEKIITDNQLTIYTLTTDNGKEIEDSTRPLFSLKTTS</sequence>
<dbReference type="GO" id="GO:0003676">
    <property type="term" value="F:nucleic acid binding"/>
    <property type="evidence" value="ECO:0007669"/>
    <property type="project" value="InterPro"/>
</dbReference>
<proteinExistence type="predicted"/>
<reference evidence="3 4" key="1">
    <citation type="submission" date="2018-11" db="EMBL/GenBank/DDBJ databases">
        <authorList>
            <consortium name="Pathogen Informatics"/>
        </authorList>
    </citation>
    <scope>NUCLEOTIDE SEQUENCE [LARGE SCALE GENOMIC DNA]</scope>
    <source>
        <strain evidence="3 4">NCTC12929</strain>
    </source>
</reference>
<dbReference type="GO" id="GO:0006310">
    <property type="term" value="P:DNA recombination"/>
    <property type="evidence" value="ECO:0007669"/>
    <property type="project" value="UniProtKB-KW"/>
</dbReference>
<dbReference type="InterPro" id="IPR036397">
    <property type="entry name" value="RNaseH_sf"/>
</dbReference>